<dbReference type="AlphaFoldDB" id="A0A8J3EFQ9"/>
<name>A0A8J3EFQ9_9RHOB</name>
<sequence length="125" mass="13822">MKQTPALAQNQRAVPRVACAMDAIAHFDCSSQLRCETVDISIQGAQLRFRGDLSKTGVGNFDGLLIPGVDTFHVEMRWIDGSRAGVPFSGPKEELLLLYKLVEHLQKMRREHVSAQTKGGVTDRT</sequence>
<evidence type="ECO:0000313" key="2">
    <source>
        <dbReference type="Proteomes" id="UP000617145"/>
    </source>
</evidence>
<organism evidence="1 2">
    <name type="scientific">Salipiger pallidus</name>
    <dbReference type="NCBI Taxonomy" id="1775170"/>
    <lineage>
        <taxon>Bacteria</taxon>
        <taxon>Pseudomonadati</taxon>
        <taxon>Pseudomonadota</taxon>
        <taxon>Alphaproteobacteria</taxon>
        <taxon>Rhodobacterales</taxon>
        <taxon>Roseobacteraceae</taxon>
        <taxon>Salipiger</taxon>
    </lineage>
</organism>
<dbReference type="SUPFAM" id="SSF141371">
    <property type="entry name" value="PilZ domain-like"/>
    <property type="match status" value="1"/>
</dbReference>
<evidence type="ECO:0000313" key="1">
    <source>
        <dbReference type="EMBL" id="GGG61620.1"/>
    </source>
</evidence>
<dbReference type="Proteomes" id="UP000617145">
    <property type="component" value="Unassembled WGS sequence"/>
</dbReference>
<reference evidence="1" key="2">
    <citation type="submission" date="2020-09" db="EMBL/GenBank/DDBJ databases">
        <authorList>
            <person name="Sun Q."/>
            <person name="Zhou Y."/>
        </authorList>
    </citation>
    <scope>NUCLEOTIDE SEQUENCE</scope>
    <source>
        <strain evidence="1">CGMCC 1.15762</strain>
    </source>
</reference>
<dbReference type="RefSeq" id="WP_188788422.1">
    <property type="nucleotide sequence ID" value="NZ_BMJV01000001.1"/>
</dbReference>
<comment type="caution">
    <text evidence="1">The sequence shown here is derived from an EMBL/GenBank/DDBJ whole genome shotgun (WGS) entry which is preliminary data.</text>
</comment>
<protein>
    <recommendedName>
        <fullName evidence="3">PilZ domain-containing protein</fullName>
    </recommendedName>
</protein>
<gene>
    <name evidence="1" type="ORF">GCM10011415_04680</name>
</gene>
<proteinExistence type="predicted"/>
<dbReference type="Gene3D" id="2.40.10.220">
    <property type="entry name" value="predicted glycosyltransferase like domains"/>
    <property type="match status" value="1"/>
</dbReference>
<reference evidence="1" key="1">
    <citation type="journal article" date="2014" name="Int. J. Syst. Evol. Microbiol.">
        <title>Complete genome sequence of Corynebacterium casei LMG S-19264T (=DSM 44701T), isolated from a smear-ripened cheese.</title>
        <authorList>
            <consortium name="US DOE Joint Genome Institute (JGI-PGF)"/>
            <person name="Walter F."/>
            <person name="Albersmeier A."/>
            <person name="Kalinowski J."/>
            <person name="Ruckert C."/>
        </authorList>
    </citation>
    <scope>NUCLEOTIDE SEQUENCE</scope>
    <source>
        <strain evidence="1">CGMCC 1.15762</strain>
    </source>
</reference>
<evidence type="ECO:0008006" key="3">
    <source>
        <dbReference type="Google" id="ProtNLM"/>
    </source>
</evidence>
<accession>A0A8J3EFQ9</accession>
<keyword evidence="2" id="KW-1185">Reference proteome</keyword>
<dbReference type="EMBL" id="BMJV01000001">
    <property type="protein sequence ID" value="GGG61620.1"/>
    <property type="molecule type" value="Genomic_DNA"/>
</dbReference>